<dbReference type="Proteomes" id="UP001589793">
    <property type="component" value="Unassembled WGS sequence"/>
</dbReference>
<proteinExistence type="predicted"/>
<evidence type="ECO:0008006" key="3">
    <source>
        <dbReference type="Google" id="ProtNLM"/>
    </source>
</evidence>
<name>A0ABV6R984_9MICO</name>
<sequence>MSRTHASARAAGTRHETAIATYLATVLEDDRIERRARSGAKDRGDIAGIRARGRRIVIEAKNTTRTELARWIREAHLEAGNDDAAIGVVVAKRHGVADPARQWVHMTLADLAWLLGGDAPTYDD</sequence>
<evidence type="ECO:0000313" key="1">
    <source>
        <dbReference type="EMBL" id="MFC0673533.1"/>
    </source>
</evidence>
<keyword evidence="2" id="KW-1185">Reference proteome</keyword>
<dbReference type="EMBL" id="JBHLSV010000005">
    <property type="protein sequence ID" value="MFC0673533.1"/>
    <property type="molecule type" value="Genomic_DNA"/>
</dbReference>
<protein>
    <recommendedName>
        <fullName evidence="3">Holliday junction resolvase</fullName>
    </recommendedName>
</protein>
<evidence type="ECO:0000313" key="2">
    <source>
        <dbReference type="Proteomes" id="UP001589793"/>
    </source>
</evidence>
<dbReference type="RefSeq" id="WP_376979172.1">
    <property type="nucleotide sequence ID" value="NZ_JBHLSV010000005.1"/>
</dbReference>
<organism evidence="1 2">
    <name type="scientific">Brachybacterium hainanense</name>
    <dbReference type="NCBI Taxonomy" id="1541174"/>
    <lineage>
        <taxon>Bacteria</taxon>
        <taxon>Bacillati</taxon>
        <taxon>Actinomycetota</taxon>
        <taxon>Actinomycetes</taxon>
        <taxon>Micrococcales</taxon>
        <taxon>Dermabacteraceae</taxon>
        <taxon>Brachybacterium</taxon>
    </lineage>
</organism>
<gene>
    <name evidence="1" type="ORF">ACFFF6_06145</name>
</gene>
<reference evidence="1 2" key="1">
    <citation type="submission" date="2024-09" db="EMBL/GenBank/DDBJ databases">
        <authorList>
            <person name="Sun Q."/>
            <person name="Mori K."/>
        </authorList>
    </citation>
    <scope>NUCLEOTIDE SEQUENCE [LARGE SCALE GENOMIC DNA]</scope>
    <source>
        <strain evidence="1 2">CICC 10874</strain>
    </source>
</reference>
<accession>A0ABV6R984</accession>
<comment type="caution">
    <text evidence="1">The sequence shown here is derived from an EMBL/GenBank/DDBJ whole genome shotgun (WGS) entry which is preliminary data.</text>
</comment>